<dbReference type="PANTHER" id="PTHR10151:SF120">
    <property type="entry name" value="BIS(5'-ADENOSYL)-TRIPHOSPHATASE"/>
    <property type="match status" value="1"/>
</dbReference>
<sequence length="300" mass="33946">MTQIDDFKQIELKDVIDFKNSVQLYLGSGSGAQIVAKPGKEEEIYKNLTQVKGIKVYKKDEIPETFHYKHNSLVLPLMVTVDAGYTIAAPRLEGVVYPYGDPPKKPHGGNHGYSVETLPDIRAIMYGFGPALKKNYTSDWISMVDHYNLFCHILGINPIPNNGTDAKAKAIILDFEHDFNNRFKRNPNENEEEVDDKDDDNVSDLDEITTPEVDDKNEDTDEGSEDESDSHEEETPQVSQEGSKLLIILVDGFRWDYVSRDKTLKGFRKIAENGVSAKYVKPIFPANSYPNWYSIVTGLY</sequence>
<dbReference type="Pfam" id="PF01663">
    <property type="entry name" value="Phosphodiest"/>
    <property type="match status" value="2"/>
</dbReference>
<dbReference type="GO" id="GO:0016042">
    <property type="term" value="P:lipid catabolic process"/>
    <property type="evidence" value="ECO:0007669"/>
    <property type="project" value="UniProtKB-KW"/>
</dbReference>
<dbReference type="PANTHER" id="PTHR10151">
    <property type="entry name" value="ECTONUCLEOTIDE PYROPHOSPHATASE/PHOSPHODIESTERASE"/>
    <property type="match status" value="1"/>
</dbReference>
<gene>
    <name evidence="2" type="ORF">ONB1V03_LOCUS17537</name>
</gene>
<evidence type="ECO:0000313" key="2">
    <source>
        <dbReference type="EMBL" id="CAD7660975.1"/>
    </source>
</evidence>
<dbReference type="EMBL" id="OC936824">
    <property type="protein sequence ID" value="CAD7660975.1"/>
    <property type="molecule type" value="Genomic_DNA"/>
</dbReference>
<protein>
    <submittedName>
        <fullName evidence="2">Uncharacterized protein</fullName>
    </submittedName>
</protein>
<reference evidence="2" key="1">
    <citation type="submission" date="2020-11" db="EMBL/GenBank/DDBJ databases">
        <authorList>
            <person name="Tran Van P."/>
        </authorList>
    </citation>
    <scope>NUCLEOTIDE SEQUENCE</scope>
</reference>
<name>A0A7R9QWZ4_9ACAR</name>
<feature type="compositionally biased region" description="Acidic residues" evidence="1">
    <location>
        <begin position="215"/>
        <end position="232"/>
    </location>
</feature>
<dbReference type="GO" id="GO:0046872">
    <property type="term" value="F:metal ion binding"/>
    <property type="evidence" value="ECO:0007669"/>
    <property type="project" value="UniProtKB-KW"/>
</dbReference>
<dbReference type="SUPFAM" id="SSF53649">
    <property type="entry name" value="Alkaline phosphatase-like"/>
    <property type="match status" value="2"/>
</dbReference>
<dbReference type="Proteomes" id="UP000728032">
    <property type="component" value="Unassembled WGS sequence"/>
</dbReference>
<dbReference type="OrthoDB" id="6496993at2759"/>
<dbReference type="InterPro" id="IPR017850">
    <property type="entry name" value="Alkaline_phosphatase_core_sf"/>
</dbReference>
<dbReference type="EMBL" id="CAJPVJ010021999">
    <property type="protein sequence ID" value="CAG2178111.1"/>
    <property type="molecule type" value="Genomic_DNA"/>
</dbReference>
<keyword evidence="3" id="KW-1185">Reference proteome</keyword>
<dbReference type="Gene3D" id="3.30.1360.180">
    <property type="match status" value="1"/>
</dbReference>
<evidence type="ECO:0000256" key="1">
    <source>
        <dbReference type="SAM" id="MobiDB-lite"/>
    </source>
</evidence>
<feature type="compositionally biased region" description="Acidic residues" evidence="1">
    <location>
        <begin position="189"/>
        <end position="209"/>
    </location>
</feature>
<accession>A0A7R9QWZ4</accession>
<dbReference type="AlphaFoldDB" id="A0A7R9QWZ4"/>
<feature type="region of interest" description="Disordered" evidence="1">
    <location>
        <begin position="183"/>
        <end position="241"/>
    </location>
</feature>
<organism evidence="2">
    <name type="scientific">Oppiella nova</name>
    <dbReference type="NCBI Taxonomy" id="334625"/>
    <lineage>
        <taxon>Eukaryota</taxon>
        <taxon>Metazoa</taxon>
        <taxon>Ecdysozoa</taxon>
        <taxon>Arthropoda</taxon>
        <taxon>Chelicerata</taxon>
        <taxon>Arachnida</taxon>
        <taxon>Acari</taxon>
        <taxon>Acariformes</taxon>
        <taxon>Sarcoptiformes</taxon>
        <taxon>Oribatida</taxon>
        <taxon>Brachypylina</taxon>
        <taxon>Oppioidea</taxon>
        <taxon>Oppiidae</taxon>
        <taxon>Oppiella</taxon>
    </lineage>
</organism>
<dbReference type="GO" id="GO:0005886">
    <property type="term" value="C:plasma membrane"/>
    <property type="evidence" value="ECO:0007669"/>
    <property type="project" value="UniProtKB-SubCell"/>
</dbReference>
<dbReference type="Gene3D" id="3.40.720.10">
    <property type="entry name" value="Alkaline Phosphatase, subunit A"/>
    <property type="match status" value="2"/>
</dbReference>
<dbReference type="GO" id="GO:0098552">
    <property type="term" value="C:side of membrane"/>
    <property type="evidence" value="ECO:0007669"/>
    <property type="project" value="UniProtKB-KW"/>
</dbReference>
<evidence type="ECO:0000313" key="3">
    <source>
        <dbReference type="Proteomes" id="UP000728032"/>
    </source>
</evidence>
<dbReference type="InterPro" id="IPR002591">
    <property type="entry name" value="Phosphodiest/P_Trfase"/>
</dbReference>
<feature type="non-terminal residue" evidence="2">
    <location>
        <position position="1"/>
    </location>
</feature>
<proteinExistence type="predicted"/>
<dbReference type="GO" id="GO:0047390">
    <property type="term" value="F:glycerophosphocholine cholinephosphodiesterase activity"/>
    <property type="evidence" value="ECO:0007669"/>
    <property type="project" value="UniProtKB-EC"/>
</dbReference>